<dbReference type="EMBL" id="QMWP01000041">
    <property type="protein sequence ID" value="RLG70659.1"/>
    <property type="molecule type" value="Genomic_DNA"/>
</dbReference>
<evidence type="ECO:0000313" key="2">
    <source>
        <dbReference type="EMBL" id="RLG70659.1"/>
    </source>
</evidence>
<dbReference type="AlphaFoldDB" id="A0A497JHF7"/>
<feature type="transmembrane region" description="Helical" evidence="1">
    <location>
        <begin position="6"/>
        <end position="28"/>
    </location>
</feature>
<name>A0A497JHF7_9ARCH</name>
<sequence length="99" mass="11328">MRKAFIFSIDALFAAAILVIAIVILFSLQQNFSITAESAIPTLYAEAYDSSLLGLYQKKTADQFGLKEQPTLDSRFCVCREIFTFEETLVWRKYCKEVK</sequence>
<accession>A0A497JHF7</accession>
<proteinExistence type="predicted"/>
<keyword evidence="1" id="KW-1133">Transmembrane helix</keyword>
<comment type="caution">
    <text evidence="2">The sequence shown here is derived from an EMBL/GenBank/DDBJ whole genome shotgun (WGS) entry which is preliminary data.</text>
</comment>
<dbReference type="Proteomes" id="UP000278031">
    <property type="component" value="Unassembled WGS sequence"/>
</dbReference>
<protein>
    <submittedName>
        <fullName evidence="2">Uncharacterized protein</fullName>
    </submittedName>
</protein>
<evidence type="ECO:0000313" key="3">
    <source>
        <dbReference type="Proteomes" id="UP000278031"/>
    </source>
</evidence>
<organism evidence="2 3">
    <name type="scientific">Candidatus Iainarchaeum sp</name>
    <dbReference type="NCBI Taxonomy" id="3101447"/>
    <lineage>
        <taxon>Archaea</taxon>
        <taxon>Candidatus Iainarchaeota</taxon>
        <taxon>Candidatus Iainarchaeia</taxon>
        <taxon>Candidatus Iainarchaeales</taxon>
        <taxon>Candidatus Iainarchaeaceae</taxon>
        <taxon>Candidatus Iainarchaeum</taxon>
    </lineage>
</organism>
<reference evidence="2 3" key="1">
    <citation type="submission" date="2018-06" db="EMBL/GenBank/DDBJ databases">
        <title>Extensive metabolic versatility and redundancy in microbially diverse, dynamic hydrothermal sediments.</title>
        <authorList>
            <person name="Dombrowski N."/>
            <person name="Teske A."/>
            <person name="Baker B.J."/>
        </authorList>
    </citation>
    <scope>NUCLEOTIDE SEQUENCE [LARGE SCALE GENOMIC DNA]</scope>
    <source>
        <strain evidence="2">B51_G17</strain>
    </source>
</reference>
<keyword evidence="1" id="KW-0472">Membrane</keyword>
<gene>
    <name evidence="2" type="ORF">DRO04_01425</name>
</gene>
<keyword evidence="1" id="KW-0812">Transmembrane</keyword>
<evidence type="ECO:0000256" key="1">
    <source>
        <dbReference type="SAM" id="Phobius"/>
    </source>
</evidence>